<dbReference type="GO" id="GO:0042026">
    <property type="term" value="P:protein refolding"/>
    <property type="evidence" value="ECO:0007669"/>
    <property type="project" value="TreeGrafter"/>
</dbReference>
<reference evidence="11 12" key="1">
    <citation type="journal article" date="2014" name="Genome Announc.">
        <title>Draft genome sequence of Sclerotinia borealis, a psychrophilic plant pathogenic fungus.</title>
        <authorList>
            <person name="Mardanov A.V."/>
            <person name="Beletsky A.V."/>
            <person name="Kadnikov V.V."/>
            <person name="Ignatov A.N."/>
            <person name="Ravin N.V."/>
        </authorList>
    </citation>
    <scope>NUCLEOTIDE SEQUENCE [LARGE SCALE GENOMIC DNA]</scope>
    <source>
        <strain evidence="12">F-4157</strain>
    </source>
</reference>
<dbReference type="SUPFAM" id="SSF49493">
    <property type="entry name" value="HSP40/DnaJ peptide-binding domain"/>
    <property type="match status" value="2"/>
</dbReference>
<feature type="region of interest" description="Disordered" evidence="8">
    <location>
        <begin position="325"/>
        <end position="347"/>
    </location>
</feature>
<dbReference type="InterPro" id="IPR001623">
    <property type="entry name" value="DnaJ_domain"/>
</dbReference>
<keyword evidence="2" id="KW-0677">Repeat</keyword>
<dbReference type="PANTHER" id="PTHR43096">
    <property type="entry name" value="DNAJ HOMOLOG 1, MITOCHONDRIAL-RELATED"/>
    <property type="match status" value="1"/>
</dbReference>
<dbReference type="GO" id="GO:0031072">
    <property type="term" value="F:heat shock protein binding"/>
    <property type="evidence" value="ECO:0007669"/>
    <property type="project" value="InterPro"/>
</dbReference>
<feature type="compositionally biased region" description="Low complexity" evidence="8">
    <location>
        <begin position="470"/>
        <end position="479"/>
    </location>
</feature>
<dbReference type="Gene3D" id="2.10.230.10">
    <property type="entry name" value="Heat shock protein DnaJ, cysteine-rich domain"/>
    <property type="match status" value="1"/>
</dbReference>
<evidence type="ECO:0000256" key="3">
    <source>
        <dbReference type="ARBA" id="ARBA00022771"/>
    </source>
</evidence>
<dbReference type="PROSITE" id="PS51188">
    <property type="entry name" value="ZF_CR"/>
    <property type="match status" value="1"/>
</dbReference>
<dbReference type="FunFam" id="2.10.230.10:FF:000001">
    <property type="entry name" value="DnaJ subfamily A member 2"/>
    <property type="match status" value="1"/>
</dbReference>
<dbReference type="GO" id="GO:0009408">
    <property type="term" value="P:response to heat"/>
    <property type="evidence" value="ECO:0007669"/>
    <property type="project" value="InterPro"/>
</dbReference>
<keyword evidence="12" id="KW-1185">Reference proteome</keyword>
<evidence type="ECO:0000256" key="8">
    <source>
        <dbReference type="SAM" id="MobiDB-lite"/>
    </source>
</evidence>
<evidence type="ECO:0000259" key="9">
    <source>
        <dbReference type="PROSITE" id="PS50076"/>
    </source>
</evidence>
<feature type="compositionally biased region" description="Polar residues" evidence="8">
    <location>
        <begin position="335"/>
        <end position="345"/>
    </location>
</feature>
<feature type="domain" description="CR-type" evidence="10">
    <location>
        <begin position="227"/>
        <end position="307"/>
    </location>
</feature>
<dbReference type="SUPFAM" id="SSF46565">
    <property type="entry name" value="Chaperone J-domain"/>
    <property type="match status" value="1"/>
</dbReference>
<dbReference type="Pfam" id="PF00226">
    <property type="entry name" value="DnaJ"/>
    <property type="match status" value="1"/>
</dbReference>
<dbReference type="CDD" id="cd10747">
    <property type="entry name" value="DnaJ_C"/>
    <property type="match status" value="1"/>
</dbReference>
<dbReference type="Pfam" id="PF01556">
    <property type="entry name" value="DnaJ_C"/>
    <property type="match status" value="1"/>
</dbReference>
<evidence type="ECO:0000313" key="12">
    <source>
        <dbReference type="Proteomes" id="UP000019487"/>
    </source>
</evidence>
<dbReference type="HAMAP" id="MF_01152">
    <property type="entry name" value="DnaJ"/>
    <property type="match status" value="1"/>
</dbReference>
<dbReference type="GO" id="GO:0005737">
    <property type="term" value="C:cytoplasm"/>
    <property type="evidence" value="ECO:0007669"/>
    <property type="project" value="TreeGrafter"/>
</dbReference>
<accession>W9CHZ6</accession>
<dbReference type="Proteomes" id="UP000019487">
    <property type="component" value="Unassembled WGS sequence"/>
</dbReference>
<dbReference type="SMART" id="SM00271">
    <property type="entry name" value="DnaJ"/>
    <property type="match status" value="1"/>
</dbReference>
<evidence type="ECO:0000256" key="1">
    <source>
        <dbReference type="ARBA" id="ARBA00022723"/>
    </source>
</evidence>
<evidence type="ECO:0000259" key="10">
    <source>
        <dbReference type="PROSITE" id="PS51188"/>
    </source>
</evidence>
<proteinExistence type="inferred from homology"/>
<sequence>MKTGTTSLLSKATTPSRILCSTPASRHRTLNSDDNRQSQIRSLPTIRAFRGRCRSTQHDLSLKPIQIRSFHATTRYQATRNPYDVLGVDTGASASSIKKAYYGLAKKFHPDTNKDSNAKDKFAEAQTAYEILTDPQKKAAWDSYGAAAFDQGAGPGPRPGPDADPFTGFGGGGFGADFNFEDLFKGGFTGGKKGRGGSRNPFQQEEILVGDSIEVQTKISFTEAAKGTSQTINISPLSTCKTCTGNGLKSGTKRSACKSCGGSGTRVYSMGGFQMASTCTACGGRGLVIPAGSECRTCSGNGVVRDRKTITVDIPGGIEDGMRLRLDGEGDAPATGQSANPNGPSQRGDLYVLVRVATDPKFSRSGSDILYTATITFTTALLGGEIKIPTLDGDVSVKVATGTSTGDKITLGGKGMRKLEARKGGNGDLKVEFKVLMPKSLSANQRAIIEMLADEMDDKTAKRIMNVGRSSSSSSSSPSNAEGNHQQEGFLKSVWHKFTDGANSPNGGEKEGSKKK</sequence>
<dbReference type="InterPro" id="IPR036410">
    <property type="entry name" value="HSP_DnaJ_Cys-rich_dom_sf"/>
</dbReference>
<dbReference type="FunFam" id="2.60.260.20:FF:000005">
    <property type="entry name" value="Chaperone protein dnaJ 1, mitochondrial"/>
    <property type="match status" value="1"/>
</dbReference>
<keyword evidence="5" id="KW-0143">Chaperone</keyword>
<keyword evidence="1 7" id="KW-0479">Metal-binding</keyword>
<dbReference type="SUPFAM" id="SSF57938">
    <property type="entry name" value="DnaJ/Hsp40 cysteine-rich domain"/>
    <property type="match status" value="1"/>
</dbReference>
<dbReference type="InterPro" id="IPR036869">
    <property type="entry name" value="J_dom_sf"/>
</dbReference>
<feature type="zinc finger region" description="CR-type" evidence="7">
    <location>
        <begin position="227"/>
        <end position="307"/>
    </location>
</feature>
<feature type="region of interest" description="Disordered" evidence="8">
    <location>
        <begin position="467"/>
        <end position="516"/>
    </location>
</feature>
<dbReference type="Gene3D" id="2.60.260.20">
    <property type="entry name" value="Urease metallochaperone UreE, N-terminal domain"/>
    <property type="match status" value="2"/>
</dbReference>
<dbReference type="Pfam" id="PF00684">
    <property type="entry name" value="DnaJ_CXXCXGXG"/>
    <property type="match status" value="1"/>
</dbReference>
<dbReference type="InterPro" id="IPR008971">
    <property type="entry name" value="HSP40/DnaJ_pept-bd"/>
</dbReference>
<dbReference type="GO" id="GO:0008270">
    <property type="term" value="F:zinc ion binding"/>
    <property type="evidence" value="ECO:0007669"/>
    <property type="project" value="UniProtKB-KW"/>
</dbReference>
<evidence type="ECO:0000256" key="5">
    <source>
        <dbReference type="ARBA" id="ARBA00023186"/>
    </source>
</evidence>
<evidence type="ECO:0000256" key="4">
    <source>
        <dbReference type="ARBA" id="ARBA00022833"/>
    </source>
</evidence>
<evidence type="ECO:0000313" key="11">
    <source>
        <dbReference type="EMBL" id="ESZ95486.1"/>
    </source>
</evidence>
<evidence type="ECO:0000256" key="7">
    <source>
        <dbReference type="PROSITE-ProRule" id="PRU00546"/>
    </source>
</evidence>
<dbReference type="InterPro" id="IPR002939">
    <property type="entry name" value="DnaJ_C"/>
</dbReference>
<evidence type="ECO:0000256" key="6">
    <source>
        <dbReference type="ARBA" id="ARBA00072890"/>
    </source>
</evidence>
<dbReference type="EMBL" id="AYSA01000184">
    <property type="protein sequence ID" value="ESZ95486.1"/>
    <property type="molecule type" value="Genomic_DNA"/>
</dbReference>
<dbReference type="GO" id="GO:0005524">
    <property type="term" value="F:ATP binding"/>
    <property type="evidence" value="ECO:0007669"/>
    <property type="project" value="InterPro"/>
</dbReference>
<dbReference type="InterPro" id="IPR012724">
    <property type="entry name" value="DnaJ"/>
</dbReference>
<evidence type="ECO:0000256" key="2">
    <source>
        <dbReference type="ARBA" id="ARBA00022737"/>
    </source>
</evidence>
<dbReference type="HOGENOM" id="CLU_017633_0_3_1"/>
<dbReference type="AlphaFoldDB" id="W9CHZ6"/>
<dbReference type="STRING" id="1432307.W9CHZ6"/>
<gene>
    <name evidence="11" type="ORF">SBOR_4140</name>
</gene>
<dbReference type="CDD" id="cd10719">
    <property type="entry name" value="DnaJ_zf"/>
    <property type="match status" value="1"/>
</dbReference>
<feature type="domain" description="J" evidence="9">
    <location>
        <begin position="81"/>
        <end position="145"/>
    </location>
</feature>
<name>W9CHZ6_SCLBF</name>
<protein>
    <recommendedName>
        <fullName evidence="6">DnaJ homolog 1, mitochondrial</fullName>
    </recommendedName>
</protein>
<dbReference type="InterPro" id="IPR001305">
    <property type="entry name" value="HSP_DnaJ_Cys-rich_dom"/>
</dbReference>
<keyword evidence="4 7" id="KW-0862">Zinc</keyword>
<dbReference type="OrthoDB" id="10256793at2759"/>
<dbReference type="Gene3D" id="1.10.287.110">
    <property type="entry name" value="DnaJ domain"/>
    <property type="match status" value="1"/>
</dbReference>
<dbReference type="PROSITE" id="PS50076">
    <property type="entry name" value="DNAJ_2"/>
    <property type="match status" value="1"/>
</dbReference>
<keyword evidence="3 7" id="KW-0863">Zinc-finger</keyword>
<comment type="caution">
    <text evidence="11">The sequence shown here is derived from an EMBL/GenBank/DDBJ whole genome shotgun (WGS) entry which is preliminary data.</text>
</comment>
<organism evidence="11 12">
    <name type="scientific">Sclerotinia borealis (strain F-4128)</name>
    <dbReference type="NCBI Taxonomy" id="1432307"/>
    <lineage>
        <taxon>Eukaryota</taxon>
        <taxon>Fungi</taxon>
        <taxon>Dikarya</taxon>
        <taxon>Ascomycota</taxon>
        <taxon>Pezizomycotina</taxon>
        <taxon>Leotiomycetes</taxon>
        <taxon>Helotiales</taxon>
        <taxon>Sclerotiniaceae</taxon>
        <taxon>Sclerotinia</taxon>
    </lineage>
</organism>
<dbReference type="PANTHER" id="PTHR43096:SF52">
    <property type="entry name" value="DNAJ HOMOLOG 1, MITOCHONDRIAL-RELATED"/>
    <property type="match status" value="1"/>
</dbReference>
<dbReference type="GO" id="GO:0051082">
    <property type="term" value="F:unfolded protein binding"/>
    <property type="evidence" value="ECO:0007669"/>
    <property type="project" value="InterPro"/>
</dbReference>
<dbReference type="PRINTS" id="PR00625">
    <property type="entry name" value="JDOMAIN"/>
</dbReference>
<feature type="region of interest" description="Disordered" evidence="8">
    <location>
        <begin position="148"/>
        <end position="168"/>
    </location>
</feature>
<dbReference type="CDD" id="cd06257">
    <property type="entry name" value="DnaJ"/>
    <property type="match status" value="1"/>
</dbReference>